<protein>
    <recommendedName>
        <fullName evidence="2">Rad60/SUMO-like domain-containing protein</fullName>
    </recommendedName>
</protein>
<dbReference type="SUPFAM" id="SSF54236">
    <property type="entry name" value="Ubiquitin-like"/>
    <property type="match status" value="1"/>
</dbReference>
<comment type="caution">
    <text evidence="3">The sequence shown here is derived from an EMBL/GenBank/DDBJ whole genome shotgun (WGS) entry which is preliminary data.</text>
</comment>
<dbReference type="InterPro" id="IPR029071">
    <property type="entry name" value="Ubiquitin-like_domsf"/>
</dbReference>
<reference evidence="3" key="1">
    <citation type="submission" date="2021-02" db="EMBL/GenBank/DDBJ databases">
        <authorList>
            <person name="Nowell W R."/>
        </authorList>
    </citation>
    <scope>NUCLEOTIDE SEQUENCE</scope>
</reference>
<dbReference type="CDD" id="cd01763">
    <property type="entry name" value="Ubl_SUMO_like"/>
    <property type="match status" value="1"/>
</dbReference>
<evidence type="ECO:0000313" key="3">
    <source>
        <dbReference type="EMBL" id="CAF3356176.1"/>
    </source>
</evidence>
<evidence type="ECO:0000313" key="4">
    <source>
        <dbReference type="EMBL" id="CAF4210650.1"/>
    </source>
</evidence>
<feature type="compositionally biased region" description="Low complexity" evidence="1">
    <location>
        <begin position="33"/>
        <end position="44"/>
    </location>
</feature>
<evidence type="ECO:0000256" key="1">
    <source>
        <dbReference type="SAM" id="MobiDB-lite"/>
    </source>
</evidence>
<evidence type="ECO:0000313" key="5">
    <source>
        <dbReference type="Proteomes" id="UP000663833"/>
    </source>
</evidence>
<evidence type="ECO:0000259" key="2">
    <source>
        <dbReference type="Pfam" id="PF11976"/>
    </source>
</evidence>
<dbReference type="Proteomes" id="UP000663851">
    <property type="component" value="Unassembled WGS sequence"/>
</dbReference>
<dbReference type="InterPro" id="IPR022617">
    <property type="entry name" value="Rad60/SUMO-like_dom"/>
</dbReference>
<sequence length="407" mass="46434">MEDDEDDFFAYQTAKSLNNKRTQLKQFFQAPVTSRQSSSSSNTDSDSEHDLISTKKNKSTFVTIPIQSILIQTETIEKKDLIKNEIDAIVTSCFTSKNKEVKRKIKLGKRTLADDQEYEDEDEYLMDVAQQNKNVPISRAKMNSLNKSKLDDDDEKVTRETAAYTRLDAVLRVTKPLCEKQIQSVDDDDYEDYEPIKITTSSSTDTIEPVSPVKSSLLKTITLIIDHSDGRQLNLSVPSSITLKSLSEDVAERLSLPSIYLVYNNQTLKLDDNNQSMTLQQLNFSSNDTQLESYPLVRKMNIFIQTSATSARRSSLVSKREYTILDTDRFEIIFDAYKRDMKTNNIRFEFDGDTLHPHATPVDYDITGGEILDAFILPTSNNNNNKQKNELKAKKTKEIIFDNDSDD</sequence>
<feature type="domain" description="Rad60/SUMO-like" evidence="2">
    <location>
        <begin position="334"/>
        <end position="376"/>
    </location>
</feature>
<dbReference type="Proteomes" id="UP000663833">
    <property type="component" value="Unassembled WGS sequence"/>
</dbReference>
<dbReference type="EMBL" id="CAJOBO010000394">
    <property type="protein sequence ID" value="CAF4210650.1"/>
    <property type="molecule type" value="Genomic_DNA"/>
</dbReference>
<accession>A0A817WIX0</accession>
<gene>
    <name evidence="4" type="ORF">HFQ381_LOCUS8029</name>
    <name evidence="3" type="ORF">LUA448_LOCUS13517</name>
</gene>
<dbReference type="Gene3D" id="3.10.20.90">
    <property type="entry name" value="Phosphatidylinositol 3-kinase Catalytic Subunit, Chain A, domain 1"/>
    <property type="match status" value="1"/>
</dbReference>
<dbReference type="EMBL" id="CAJNYD010001631">
    <property type="protein sequence ID" value="CAF3356176.1"/>
    <property type="molecule type" value="Genomic_DNA"/>
</dbReference>
<proteinExistence type="predicted"/>
<dbReference type="Pfam" id="PF11976">
    <property type="entry name" value="Rad60-SLD"/>
    <property type="match status" value="1"/>
</dbReference>
<dbReference type="AlphaFoldDB" id="A0A817WIX0"/>
<organism evidence="3 5">
    <name type="scientific">Rotaria socialis</name>
    <dbReference type="NCBI Taxonomy" id="392032"/>
    <lineage>
        <taxon>Eukaryota</taxon>
        <taxon>Metazoa</taxon>
        <taxon>Spiralia</taxon>
        <taxon>Gnathifera</taxon>
        <taxon>Rotifera</taxon>
        <taxon>Eurotatoria</taxon>
        <taxon>Bdelloidea</taxon>
        <taxon>Philodinida</taxon>
        <taxon>Philodinidae</taxon>
        <taxon>Rotaria</taxon>
    </lineage>
</organism>
<feature type="region of interest" description="Disordered" evidence="1">
    <location>
        <begin position="29"/>
        <end position="52"/>
    </location>
</feature>
<name>A0A817WIX0_9BILA</name>